<reference evidence="1 2" key="1">
    <citation type="submission" date="2016-10" db="EMBL/GenBank/DDBJ databases">
        <authorList>
            <person name="de Groot N.N."/>
        </authorList>
    </citation>
    <scope>NUCLEOTIDE SEQUENCE [LARGE SCALE GENOMIC DNA]</scope>
    <source>
        <strain evidence="1 2">DSM 21228</strain>
    </source>
</reference>
<name>A0A1H4DL34_9GAMM</name>
<keyword evidence="2" id="KW-1185">Reference proteome</keyword>
<accession>A0A1H4DL34</accession>
<gene>
    <name evidence="1" type="ORF">SAMN05660964_02288</name>
</gene>
<dbReference type="EMBL" id="FNQP01000012">
    <property type="protein sequence ID" value="SEA73256.1"/>
    <property type="molecule type" value="Genomic_DNA"/>
</dbReference>
<dbReference type="STRING" id="525918.SAMN05660964_02288"/>
<protein>
    <submittedName>
        <fullName evidence="1">Uncharacterized protein</fullName>
    </submittedName>
</protein>
<dbReference type="AlphaFoldDB" id="A0A1H4DL34"/>
<proteinExistence type="predicted"/>
<dbReference type="Proteomes" id="UP000199397">
    <property type="component" value="Unassembled WGS sequence"/>
</dbReference>
<evidence type="ECO:0000313" key="1">
    <source>
        <dbReference type="EMBL" id="SEA73256.1"/>
    </source>
</evidence>
<evidence type="ECO:0000313" key="2">
    <source>
        <dbReference type="Proteomes" id="UP000199397"/>
    </source>
</evidence>
<sequence length="87" mass="10002">MAFLHQMLQQAIEVEMPQEMAWLDGYDQATTALEQRFDLPKKDIAALVRMAWGNGGHLSKHRRKQYAHLPDSVLDEVETVVRQAFPP</sequence>
<organism evidence="1 2">
    <name type="scientific">Thiothrix caldifontis</name>
    <dbReference type="NCBI Taxonomy" id="525918"/>
    <lineage>
        <taxon>Bacteria</taxon>
        <taxon>Pseudomonadati</taxon>
        <taxon>Pseudomonadota</taxon>
        <taxon>Gammaproteobacteria</taxon>
        <taxon>Thiotrichales</taxon>
        <taxon>Thiotrichaceae</taxon>
        <taxon>Thiothrix</taxon>
    </lineage>
</organism>